<gene>
    <name evidence="1" type="ORF">LAZ67_7001095</name>
</gene>
<dbReference type="Proteomes" id="UP001235939">
    <property type="component" value="Chromosome 07"/>
</dbReference>
<organism evidence="1 2">
    <name type="scientific">Cordylochernes scorpioides</name>
    <dbReference type="NCBI Taxonomy" id="51811"/>
    <lineage>
        <taxon>Eukaryota</taxon>
        <taxon>Metazoa</taxon>
        <taxon>Ecdysozoa</taxon>
        <taxon>Arthropoda</taxon>
        <taxon>Chelicerata</taxon>
        <taxon>Arachnida</taxon>
        <taxon>Pseudoscorpiones</taxon>
        <taxon>Cheliferoidea</taxon>
        <taxon>Chernetidae</taxon>
        <taxon>Cordylochernes</taxon>
    </lineage>
</organism>
<reference evidence="1 2" key="1">
    <citation type="submission" date="2022-01" db="EMBL/GenBank/DDBJ databases">
        <title>A chromosomal length assembly of Cordylochernes scorpioides.</title>
        <authorList>
            <person name="Zeh D."/>
            <person name="Zeh J."/>
        </authorList>
    </citation>
    <scope>NUCLEOTIDE SEQUENCE [LARGE SCALE GENOMIC DNA]</scope>
    <source>
        <strain evidence="1">IN4F17</strain>
        <tissue evidence="1">Whole Body</tissue>
    </source>
</reference>
<keyword evidence="2" id="KW-1185">Reference proteome</keyword>
<evidence type="ECO:0000313" key="1">
    <source>
        <dbReference type="EMBL" id="UYV69885.1"/>
    </source>
</evidence>
<evidence type="ECO:0000313" key="2">
    <source>
        <dbReference type="Proteomes" id="UP001235939"/>
    </source>
</evidence>
<proteinExistence type="predicted"/>
<accession>A0ABY6KS17</accession>
<protein>
    <submittedName>
        <fullName evidence="1">Uncharacterized protein</fullName>
    </submittedName>
</protein>
<dbReference type="EMBL" id="CP092869">
    <property type="protein sequence ID" value="UYV69885.1"/>
    <property type="molecule type" value="Genomic_DNA"/>
</dbReference>
<name>A0ABY6KS17_9ARAC</name>
<sequence length="183" mass="20369">MDQSDLPHGQDTATTSVGRYCDQGAWTDLICSMDKTPLPPQLAGCMDRSDLLHGQDTTTTSVGRPLFHLHGSSFTSLREDLAYRYGIILMIREDWQFEKVKQETVASGRTAPTLRWVQIVIIYHGAGLWNPIRFIDSIPGRASESKQIAVRHGSPRTAQLPADDDAAIAKLQASYNRMDWNPG</sequence>